<dbReference type="RefSeq" id="WP_241348362.1">
    <property type="nucleotide sequence ID" value="NZ_JAKZGP010000027.1"/>
</dbReference>
<sequence length="298" mass="35195">MKKYKLKKLIKRIDELLDKVNSLPDTLVNSSDLGRFYDKIDESEKEKIYSKTASIYEEAQSIKRDVRAFIDTYFGECEYKEVVSQLTFRHKTLRANFGNYLDDEAFNEDKHILTNVLLQMKADFENGKEINSSKSIFENSLFWIIIVPITGLAFFIGGLENKYSNNYQTDKYKKLYSSYQDSLTQKKDSINLLININDSISLINKDLHSQVENIELNSKISSELSTQLSDIRLSSFYTEDEFGEWEERTIIILEKWKDNQLKEYYIKKLEATKKYYYIKEDYKKNAENTLEKILLMIK</sequence>
<feature type="transmembrane region" description="Helical" evidence="1">
    <location>
        <begin position="141"/>
        <end position="159"/>
    </location>
</feature>
<dbReference type="Proteomes" id="UP001165489">
    <property type="component" value="Unassembled WGS sequence"/>
</dbReference>
<organism evidence="2 3">
    <name type="scientific">Belliella filtrata</name>
    <dbReference type="NCBI Taxonomy" id="2923435"/>
    <lineage>
        <taxon>Bacteria</taxon>
        <taxon>Pseudomonadati</taxon>
        <taxon>Bacteroidota</taxon>
        <taxon>Cytophagia</taxon>
        <taxon>Cytophagales</taxon>
        <taxon>Cyclobacteriaceae</taxon>
        <taxon>Belliella</taxon>
    </lineage>
</organism>
<keyword evidence="3" id="KW-1185">Reference proteome</keyword>
<evidence type="ECO:0000313" key="3">
    <source>
        <dbReference type="Proteomes" id="UP001165489"/>
    </source>
</evidence>
<dbReference type="EMBL" id="JAKZGP010000027">
    <property type="protein sequence ID" value="MCH7409991.1"/>
    <property type="molecule type" value="Genomic_DNA"/>
</dbReference>
<reference evidence="2" key="1">
    <citation type="submission" date="2022-03" db="EMBL/GenBank/DDBJ databases">
        <title>De novo assembled genomes of Belliella spp. (Cyclobacteriaceae) strains.</title>
        <authorList>
            <person name="Szabo A."/>
            <person name="Korponai K."/>
            <person name="Felfoldi T."/>
        </authorList>
    </citation>
    <scope>NUCLEOTIDE SEQUENCE</scope>
    <source>
        <strain evidence="2">DSM 111904</strain>
    </source>
</reference>
<keyword evidence="1" id="KW-1133">Transmembrane helix</keyword>
<keyword evidence="1" id="KW-0812">Transmembrane</keyword>
<gene>
    <name evidence="2" type="ORF">MM239_11350</name>
</gene>
<comment type="caution">
    <text evidence="2">The sequence shown here is derived from an EMBL/GenBank/DDBJ whole genome shotgun (WGS) entry which is preliminary data.</text>
</comment>
<proteinExistence type="predicted"/>
<evidence type="ECO:0000313" key="2">
    <source>
        <dbReference type="EMBL" id="MCH7409991.1"/>
    </source>
</evidence>
<protein>
    <submittedName>
        <fullName evidence="2">Uncharacterized protein</fullName>
    </submittedName>
</protein>
<evidence type="ECO:0000256" key="1">
    <source>
        <dbReference type="SAM" id="Phobius"/>
    </source>
</evidence>
<keyword evidence="1" id="KW-0472">Membrane</keyword>
<name>A0ABS9V0P6_9BACT</name>
<accession>A0ABS9V0P6</accession>